<accession>A0AAW5MCG5</accession>
<dbReference type="Gene3D" id="2.60.40.10">
    <property type="entry name" value="Immunoglobulins"/>
    <property type="match status" value="1"/>
</dbReference>
<evidence type="ECO:0008006" key="4">
    <source>
        <dbReference type="Google" id="ProtNLM"/>
    </source>
</evidence>
<dbReference type="AlphaFoldDB" id="A0AAW5MCG5"/>
<organism evidence="2 3">
    <name type="scientific">Aeromonas veronii</name>
    <dbReference type="NCBI Taxonomy" id="654"/>
    <lineage>
        <taxon>Bacteria</taxon>
        <taxon>Pseudomonadati</taxon>
        <taxon>Pseudomonadota</taxon>
        <taxon>Gammaproteobacteria</taxon>
        <taxon>Aeromonadales</taxon>
        <taxon>Aeromonadaceae</taxon>
        <taxon>Aeromonas</taxon>
    </lineage>
</organism>
<gene>
    <name evidence="2" type="ORF">NS965_23065</name>
</gene>
<feature type="signal peptide" evidence="1">
    <location>
        <begin position="1"/>
        <end position="19"/>
    </location>
</feature>
<evidence type="ECO:0000313" key="2">
    <source>
        <dbReference type="EMBL" id="MCR4451273.1"/>
    </source>
</evidence>
<dbReference type="Proteomes" id="UP001204061">
    <property type="component" value="Unassembled WGS sequence"/>
</dbReference>
<dbReference type="SUPFAM" id="SSF49354">
    <property type="entry name" value="PapD-like"/>
    <property type="match status" value="1"/>
</dbReference>
<dbReference type="InterPro" id="IPR013783">
    <property type="entry name" value="Ig-like_fold"/>
</dbReference>
<dbReference type="EMBL" id="JANLFC010000120">
    <property type="protein sequence ID" value="MCR4451273.1"/>
    <property type="molecule type" value="Genomic_DNA"/>
</dbReference>
<dbReference type="PROSITE" id="PS51257">
    <property type="entry name" value="PROKAR_LIPOPROTEIN"/>
    <property type="match status" value="1"/>
</dbReference>
<reference evidence="2" key="1">
    <citation type="submission" date="2022-08" db="EMBL/GenBank/DDBJ databases">
        <title>A global survey of hypervirulent Aeromonas hydrophila identified this emerging pathogen in farmed fish in the lower Mekong River basin.</title>
        <authorList>
            <person name="Xu T."/>
            <person name="Rasmussen-Ivey C.R."/>
            <person name="Moen F.S."/>
            <person name="Fernandez Bravo A."/>
            <person name="Lamy B."/>
            <person name="Beaz-Hidalgo R."/>
            <person name="Khan C.D."/>
            <person name="Castro Escarpulli G."/>
            <person name="Yasin I.S.M."/>
            <person name="Figueras M.J."/>
            <person name="Azzam Sayuti M."/>
            <person name="Karim M.M."/>
            <person name="Alam K.M."/>
            <person name="Le T.T.T."/>
            <person name="Thao N.H.P."/>
            <person name="Addo S."/>
            <person name="Duodu S."/>
            <person name="Ali S."/>
            <person name="Mey S."/>
            <person name="Somony T."/>
            <person name="Liles M.R."/>
        </authorList>
    </citation>
    <scope>NUCLEOTIDE SEQUENCE</scope>
    <source>
        <strain evidence="2">0.14</strain>
    </source>
</reference>
<evidence type="ECO:0000313" key="3">
    <source>
        <dbReference type="Proteomes" id="UP001204061"/>
    </source>
</evidence>
<protein>
    <recommendedName>
        <fullName evidence="4">Pilus assembly protein</fullName>
    </recommendedName>
</protein>
<evidence type="ECO:0000256" key="1">
    <source>
        <dbReference type="SAM" id="SignalP"/>
    </source>
</evidence>
<keyword evidence="1" id="KW-0732">Signal</keyword>
<comment type="caution">
    <text evidence="2">The sequence shown here is derived from an EMBL/GenBank/DDBJ whole genome shotgun (WGS) entry which is preliminary data.</text>
</comment>
<proteinExistence type="predicted"/>
<dbReference type="InterPro" id="IPR008962">
    <property type="entry name" value="PapD-like_sf"/>
</dbReference>
<name>A0AAW5MCG5_AERVE</name>
<sequence length="247" mass="27127">MKKILSLIATATLSCSVLASPAINIGAMHNFMESERNTILKQVRNSGSSTAYVRISAFEIDFSSAGKPVEKPIDNDALMQGKGLGLLVSPARMIIPASGNQANRMLFVGARDRERYYRVRYVPVIPETGKEFGLSAAEQREYEAGLKVGVNMMAGYGAIVVVRPAHVRYHTQIDEDAGNVVITNKGNSTVMLDAFAQCKAQLKECHNHKVHYLRPGISISHPKEAGKSFQFTLVEGERKKRLAFGQM</sequence>
<feature type="chain" id="PRO_5043610735" description="Pilus assembly protein" evidence="1">
    <location>
        <begin position="20"/>
        <end position="247"/>
    </location>
</feature>
<dbReference type="RefSeq" id="WP_201925923.1">
    <property type="nucleotide sequence ID" value="NZ_JANLFC010000120.1"/>
</dbReference>